<protein>
    <submittedName>
        <fullName evidence="5">LacI family transcriptional regulator</fullName>
    </submittedName>
</protein>
<dbReference type="CDD" id="cd06267">
    <property type="entry name" value="PBP1_LacI_sugar_binding-like"/>
    <property type="match status" value="1"/>
</dbReference>
<dbReference type="RefSeq" id="WP_183793264.1">
    <property type="nucleotide sequence ID" value="NZ_JACIDU010000010.1"/>
</dbReference>
<dbReference type="SMART" id="SM00354">
    <property type="entry name" value="HTH_LACI"/>
    <property type="match status" value="1"/>
</dbReference>
<accession>A0A7W6K4X5</accession>
<dbReference type="InterPro" id="IPR000843">
    <property type="entry name" value="HTH_LacI"/>
</dbReference>
<dbReference type="Proteomes" id="UP000584824">
    <property type="component" value="Unassembled WGS sequence"/>
</dbReference>
<gene>
    <name evidence="5" type="ORF">GGQ66_002753</name>
</gene>
<sequence length="349" mass="36685">MPPQKQVANLGDIARALGVSVATVSNALSGKGRVSASLIPRVREMADRMGYVPSLAGRALRTGRTGVLGLVLPDIANPLFPQIAQAIEFAASSAGYGILIGDSRGDSSVQTEAIHRLVERGVDGLVVVPRRGTRISESDCPVAVIDSPSTPGNTVSADHWQGGALIGAHLAAFGHRRVLLLGNNPASAVQNDRLAGMRDALSGHAETETLWIEPLEAERGVGSVLGLADYAARGFTAIAAVSDLHALRAFTELHRAGFRVPEDVSVTGFDDFSWSGVITPALTTVRADMQRIAAIAVSSLVRVIEGRDNVDEDGLVVSTEAARVPMQLIARQTSGPVRRASPEDNDKTE</sequence>
<evidence type="ECO:0000256" key="1">
    <source>
        <dbReference type="ARBA" id="ARBA00023015"/>
    </source>
</evidence>
<dbReference type="InterPro" id="IPR046335">
    <property type="entry name" value="LacI/GalR-like_sensor"/>
</dbReference>
<dbReference type="Pfam" id="PF00356">
    <property type="entry name" value="LacI"/>
    <property type="match status" value="1"/>
</dbReference>
<name>A0A7W6K4X5_9HYPH</name>
<dbReference type="InterPro" id="IPR010982">
    <property type="entry name" value="Lambda_DNA-bd_dom_sf"/>
</dbReference>
<keyword evidence="3" id="KW-0804">Transcription</keyword>
<evidence type="ECO:0000313" key="5">
    <source>
        <dbReference type="EMBL" id="MBB4104180.1"/>
    </source>
</evidence>
<comment type="caution">
    <text evidence="5">The sequence shown here is derived from an EMBL/GenBank/DDBJ whole genome shotgun (WGS) entry which is preliminary data.</text>
</comment>
<dbReference type="GO" id="GO:0000976">
    <property type="term" value="F:transcription cis-regulatory region binding"/>
    <property type="evidence" value="ECO:0007669"/>
    <property type="project" value="TreeGrafter"/>
</dbReference>
<proteinExistence type="predicted"/>
<evidence type="ECO:0000256" key="3">
    <source>
        <dbReference type="ARBA" id="ARBA00023163"/>
    </source>
</evidence>
<dbReference type="PANTHER" id="PTHR30146">
    <property type="entry name" value="LACI-RELATED TRANSCRIPTIONAL REPRESSOR"/>
    <property type="match status" value="1"/>
</dbReference>
<dbReference type="PROSITE" id="PS50932">
    <property type="entry name" value="HTH_LACI_2"/>
    <property type="match status" value="1"/>
</dbReference>
<evidence type="ECO:0000313" key="6">
    <source>
        <dbReference type="Proteomes" id="UP000584824"/>
    </source>
</evidence>
<dbReference type="Pfam" id="PF13377">
    <property type="entry name" value="Peripla_BP_3"/>
    <property type="match status" value="1"/>
</dbReference>
<dbReference type="PANTHER" id="PTHR30146:SF138">
    <property type="entry name" value="TRANSCRIPTIONAL REGULATORY PROTEIN"/>
    <property type="match status" value="1"/>
</dbReference>
<dbReference type="SUPFAM" id="SSF53822">
    <property type="entry name" value="Periplasmic binding protein-like I"/>
    <property type="match status" value="1"/>
</dbReference>
<keyword evidence="6" id="KW-1185">Reference proteome</keyword>
<dbReference type="AlphaFoldDB" id="A0A7W6K4X5"/>
<dbReference type="GO" id="GO:0003700">
    <property type="term" value="F:DNA-binding transcription factor activity"/>
    <property type="evidence" value="ECO:0007669"/>
    <property type="project" value="TreeGrafter"/>
</dbReference>
<evidence type="ECO:0000256" key="2">
    <source>
        <dbReference type="ARBA" id="ARBA00023125"/>
    </source>
</evidence>
<keyword evidence="1" id="KW-0805">Transcription regulation</keyword>
<feature type="domain" description="HTH lacI-type" evidence="4">
    <location>
        <begin position="8"/>
        <end position="62"/>
    </location>
</feature>
<dbReference type="EMBL" id="JACIDU010000010">
    <property type="protein sequence ID" value="MBB4104180.1"/>
    <property type="molecule type" value="Genomic_DNA"/>
</dbReference>
<evidence type="ECO:0000259" key="4">
    <source>
        <dbReference type="PROSITE" id="PS50932"/>
    </source>
</evidence>
<dbReference type="Gene3D" id="3.40.50.2300">
    <property type="match status" value="2"/>
</dbReference>
<dbReference type="Gene3D" id="1.10.260.40">
    <property type="entry name" value="lambda repressor-like DNA-binding domains"/>
    <property type="match status" value="1"/>
</dbReference>
<organism evidence="5 6">
    <name type="scientific">Allorhizobium borbori</name>
    <dbReference type="NCBI Taxonomy" id="485907"/>
    <lineage>
        <taxon>Bacteria</taxon>
        <taxon>Pseudomonadati</taxon>
        <taxon>Pseudomonadota</taxon>
        <taxon>Alphaproteobacteria</taxon>
        <taxon>Hyphomicrobiales</taxon>
        <taxon>Rhizobiaceae</taxon>
        <taxon>Rhizobium/Agrobacterium group</taxon>
        <taxon>Allorhizobium</taxon>
    </lineage>
</organism>
<dbReference type="CDD" id="cd01392">
    <property type="entry name" value="HTH_LacI"/>
    <property type="match status" value="1"/>
</dbReference>
<reference evidence="5 6" key="1">
    <citation type="submission" date="2020-08" db="EMBL/GenBank/DDBJ databases">
        <title>Genomic Encyclopedia of Type Strains, Phase IV (KMG-IV): sequencing the most valuable type-strain genomes for metagenomic binning, comparative biology and taxonomic classification.</title>
        <authorList>
            <person name="Goeker M."/>
        </authorList>
    </citation>
    <scope>NUCLEOTIDE SEQUENCE [LARGE SCALE GENOMIC DNA]</scope>
    <source>
        <strain evidence="5 6">DSM 26385</strain>
    </source>
</reference>
<dbReference type="InterPro" id="IPR028082">
    <property type="entry name" value="Peripla_BP_I"/>
</dbReference>
<keyword evidence="2" id="KW-0238">DNA-binding</keyword>
<dbReference type="SUPFAM" id="SSF47413">
    <property type="entry name" value="lambda repressor-like DNA-binding domains"/>
    <property type="match status" value="1"/>
</dbReference>